<dbReference type="Pfam" id="PF00534">
    <property type="entry name" value="Glycos_transf_1"/>
    <property type="match status" value="1"/>
</dbReference>
<reference evidence="5 6" key="1">
    <citation type="submission" date="2022-06" db="EMBL/GenBank/DDBJ databases">
        <title>Endosaccharibacter gen. nov., sp. nov., endophytic bacteria isolated from sugarcane.</title>
        <authorList>
            <person name="Pitiwittayakul N."/>
            <person name="Yukphan P."/>
            <person name="Charoenyingcharoen P."/>
            <person name="Tanasupawat S."/>
        </authorList>
    </citation>
    <scope>NUCLEOTIDE SEQUENCE [LARGE SCALE GENOMIC DNA]</scope>
    <source>
        <strain evidence="5 6">KSS8</strain>
    </source>
</reference>
<dbReference type="CDD" id="cd03818">
    <property type="entry name" value="GT4_ExpC-like"/>
    <property type="match status" value="1"/>
</dbReference>
<dbReference type="Pfam" id="PF12000">
    <property type="entry name" value="Glyco_trans_4_3"/>
    <property type="match status" value="1"/>
</dbReference>
<dbReference type="EMBL" id="JAMSKV010000004">
    <property type="protein sequence ID" value="MCQ8278167.1"/>
    <property type="molecule type" value="Genomic_DNA"/>
</dbReference>
<evidence type="ECO:0000259" key="4">
    <source>
        <dbReference type="Pfam" id="PF12000"/>
    </source>
</evidence>
<proteinExistence type="predicted"/>
<name>A0ABT1W5K5_9PROT</name>
<evidence type="ECO:0000256" key="1">
    <source>
        <dbReference type="ARBA" id="ARBA00022676"/>
    </source>
</evidence>
<organism evidence="5 6">
    <name type="scientific">Endosaccharibacter trunci</name>
    <dbReference type="NCBI Taxonomy" id="2812733"/>
    <lineage>
        <taxon>Bacteria</taxon>
        <taxon>Pseudomonadati</taxon>
        <taxon>Pseudomonadota</taxon>
        <taxon>Alphaproteobacteria</taxon>
        <taxon>Acetobacterales</taxon>
        <taxon>Acetobacteraceae</taxon>
        <taxon>Endosaccharibacter</taxon>
    </lineage>
</organism>
<dbReference type="PANTHER" id="PTHR12526">
    <property type="entry name" value="GLYCOSYLTRANSFERASE"/>
    <property type="match status" value="1"/>
</dbReference>
<protein>
    <submittedName>
        <fullName evidence="5">Glycosyltransferase family 4 protein</fullName>
    </submittedName>
</protein>
<dbReference type="InterPro" id="IPR001296">
    <property type="entry name" value="Glyco_trans_1"/>
</dbReference>
<evidence type="ECO:0000313" key="5">
    <source>
        <dbReference type="EMBL" id="MCQ8278167.1"/>
    </source>
</evidence>
<evidence type="ECO:0000259" key="3">
    <source>
        <dbReference type="Pfam" id="PF00534"/>
    </source>
</evidence>
<keyword evidence="6" id="KW-1185">Reference proteome</keyword>
<dbReference type="Proteomes" id="UP001524587">
    <property type="component" value="Unassembled WGS sequence"/>
</dbReference>
<keyword evidence="2" id="KW-0808">Transferase</keyword>
<feature type="domain" description="Glycosyl transferase family 1" evidence="3">
    <location>
        <begin position="212"/>
        <end position="381"/>
    </location>
</feature>
<dbReference type="PANTHER" id="PTHR12526:SF510">
    <property type="entry name" value="D-INOSITOL 3-PHOSPHATE GLYCOSYLTRANSFERASE"/>
    <property type="match status" value="1"/>
</dbReference>
<gene>
    <name evidence="5" type="ORF">NFI95_06865</name>
</gene>
<accession>A0ABT1W5K5</accession>
<dbReference type="Gene3D" id="3.40.50.2000">
    <property type="entry name" value="Glycogen Phosphorylase B"/>
    <property type="match status" value="2"/>
</dbReference>
<keyword evidence="1" id="KW-0328">Glycosyltransferase</keyword>
<dbReference type="InterPro" id="IPR022623">
    <property type="entry name" value="Glyco_trans_4"/>
</dbReference>
<dbReference type="SUPFAM" id="SSF53756">
    <property type="entry name" value="UDP-Glycosyltransferase/glycogen phosphorylase"/>
    <property type="match status" value="1"/>
</dbReference>
<dbReference type="RefSeq" id="WP_422863629.1">
    <property type="nucleotide sequence ID" value="NZ_JAMSKV010000004.1"/>
</dbReference>
<sequence>MKYLFVHQNFPGQFLHLVRHLTRQGDNEVVFISEPNSNTMPGVRRVFYKMPRSAAPETSPAAQEFEIATLRAEMVAGMARSLRDLGFKPDIIIGHHGWGEMLNLPDVFPDVPLLGYLEFYYHTDDFDVGFDPEFPSDPLMYPRIRAKNAVNLIALNNHGAGQTPTLFQKSTYPAWSHDRITVLPEGVNLDVCAPDRSLAKAPFHLRGITVQPDEKLVTYVSRDLEPYRGFHRVMRALPRILDERPDARVILVGGDGVSYGARLARGTWRELLLAELGDRLDLSRVHFVGKLDYRAYGDLLKRSDAHLYLTYPFVASWSLREAMATGCAIVGSDTGPVQEFIRHKKNGLLVPFLDADALADAVLELLENTALNNRLRRAARKDAERTLAMADYLANYEALIRQTIEAG</sequence>
<feature type="domain" description="Glycosyl transferase family 4" evidence="4">
    <location>
        <begin position="26"/>
        <end position="190"/>
    </location>
</feature>
<evidence type="ECO:0000313" key="6">
    <source>
        <dbReference type="Proteomes" id="UP001524587"/>
    </source>
</evidence>
<evidence type="ECO:0000256" key="2">
    <source>
        <dbReference type="ARBA" id="ARBA00022679"/>
    </source>
</evidence>
<comment type="caution">
    <text evidence="5">The sequence shown here is derived from an EMBL/GenBank/DDBJ whole genome shotgun (WGS) entry which is preliminary data.</text>
</comment>